<dbReference type="EMBL" id="CP030239">
    <property type="protein sequence ID" value="AWX93869.1"/>
    <property type="molecule type" value="Genomic_DNA"/>
</dbReference>
<reference evidence="2 3" key="1">
    <citation type="submission" date="2018-06" db="EMBL/GenBank/DDBJ databases">
        <title>Complete genome sequence of Paracoccus mutanolyticus strain RSP-02 isolated from cellulosic waste.</title>
        <authorList>
            <person name="Amrutha R.N."/>
            <person name="Shrivastav A."/>
            <person name="Buddana S.K."/>
            <person name="Deshpande U."/>
            <person name="Prakasham R.S."/>
        </authorList>
    </citation>
    <scope>NUCLEOTIDE SEQUENCE [LARGE SCALE GENOMIC DNA]</scope>
    <source>
        <strain evidence="2 3">RSP-02</strain>
    </source>
</reference>
<name>A0ABM6WT98_9RHOB</name>
<dbReference type="RefSeq" id="WP_112888292.1">
    <property type="nucleotide sequence ID" value="NZ_CP030239.1"/>
</dbReference>
<evidence type="ECO:0000313" key="3">
    <source>
        <dbReference type="Proteomes" id="UP000249922"/>
    </source>
</evidence>
<dbReference type="Proteomes" id="UP000249922">
    <property type="component" value="Chromosome"/>
</dbReference>
<protein>
    <submittedName>
        <fullName evidence="2">Uncharacterized protein</fullName>
    </submittedName>
</protein>
<accession>A0ABM6WT98</accession>
<sequence length="167" mass="18075">MARPLAAPVAPAAAPRSGRAIAPLPDQAPVWIAWRGLRRRIARADGPERIFGEWWTREAERIAVRDYSASEDRGADVFIFRAGQGADTISGYQRGVDRLLIGDALLDDTRLLLHPGCLLGRAPHRHGSGPGHRGDWRADRNAVAGRRACMGGGQGHRRPAGRGLPTV</sequence>
<evidence type="ECO:0000256" key="1">
    <source>
        <dbReference type="SAM" id="MobiDB-lite"/>
    </source>
</evidence>
<organism evidence="2 3">
    <name type="scientific">Paracoccus mutanolyticus</name>
    <dbReference type="NCBI Taxonomy" id="1499308"/>
    <lineage>
        <taxon>Bacteria</taxon>
        <taxon>Pseudomonadati</taxon>
        <taxon>Pseudomonadota</taxon>
        <taxon>Alphaproteobacteria</taxon>
        <taxon>Rhodobacterales</taxon>
        <taxon>Paracoccaceae</taxon>
        <taxon>Paracoccus</taxon>
    </lineage>
</organism>
<feature type="region of interest" description="Disordered" evidence="1">
    <location>
        <begin position="147"/>
        <end position="167"/>
    </location>
</feature>
<evidence type="ECO:0000313" key="2">
    <source>
        <dbReference type="EMBL" id="AWX93869.1"/>
    </source>
</evidence>
<proteinExistence type="predicted"/>
<gene>
    <name evidence="2" type="ORF">DPM13_14835</name>
</gene>
<keyword evidence="3" id="KW-1185">Reference proteome</keyword>